<proteinExistence type="predicted"/>
<name>A0ACB8BFN4_9AGAM</name>
<sequence length="106" mass="11799">MYLCHFLVPSSCSIIFLPVPASLPFSGLFCWAAQGSKIGGVHSPDKAHIRVLRILCDHARVGSGSSLNHANYFFLSLTPWLVGVSLAQRVENIPCHQYHLRQLQNR</sequence>
<comment type="caution">
    <text evidence="1">The sequence shown here is derived from an EMBL/GenBank/DDBJ whole genome shotgun (WGS) entry which is preliminary data.</text>
</comment>
<evidence type="ECO:0000313" key="2">
    <source>
        <dbReference type="Proteomes" id="UP000790709"/>
    </source>
</evidence>
<keyword evidence="2" id="KW-1185">Reference proteome</keyword>
<dbReference type="Proteomes" id="UP000790709">
    <property type="component" value="Unassembled WGS sequence"/>
</dbReference>
<evidence type="ECO:0000313" key="1">
    <source>
        <dbReference type="EMBL" id="KAH7924282.1"/>
    </source>
</evidence>
<accession>A0ACB8BFN4</accession>
<reference evidence="1" key="1">
    <citation type="journal article" date="2021" name="New Phytol.">
        <title>Evolutionary innovations through gain and loss of genes in the ectomycorrhizal Boletales.</title>
        <authorList>
            <person name="Wu G."/>
            <person name="Miyauchi S."/>
            <person name="Morin E."/>
            <person name="Kuo A."/>
            <person name="Drula E."/>
            <person name="Varga T."/>
            <person name="Kohler A."/>
            <person name="Feng B."/>
            <person name="Cao Y."/>
            <person name="Lipzen A."/>
            <person name="Daum C."/>
            <person name="Hundley H."/>
            <person name="Pangilinan J."/>
            <person name="Johnson J."/>
            <person name="Barry K."/>
            <person name="LaButti K."/>
            <person name="Ng V."/>
            <person name="Ahrendt S."/>
            <person name="Min B."/>
            <person name="Choi I.G."/>
            <person name="Park H."/>
            <person name="Plett J.M."/>
            <person name="Magnuson J."/>
            <person name="Spatafora J.W."/>
            <person name="Nagy L.G."/>
            <person name="Henrissat B."/>
            <person name="Grigoriev I.V."/>
            <person name="Yang Z.L."/>
            <person name="Xu J."/>
            <person name="Martin F.M."/>
        </authorList>
    </citation>
    <scope>NUCLEOTIDE SEQUENCE</scope>
    <source>
        <strain evidence="1">KUC20120723A-06</strain>
    </source>
</reference>
<gene>
    <name evidence="1" type="ORF">BV22DRAFT_518437</name>
</gene>
<protein>
    <submittedName>
        <fullName evidence="1">Uncharacterized protein</fullName>
    </submittedName>
</protein>
<dbReference type="EMBL" id="MU266428">
    <property type="protein sequence ID" value="KAH7924282.1"/>
    <property type="molecule type" value="Genomic_DNA"/>
</dbReference>
<organism evidence="1 2">
    <name type="scientific">Leucogyrophana mollusca</name>
    <dbReference type="NCBI Taxonomy" id="85980"/>
    <lineage>
        <taxon>Eukaryota</taxon>
        <taxon>Fungi</taxon>
        <taxon>Dikarya</taxon>
        <taxon>Basidiomycota</taxon>
        <taxon>Agaricomycotina</taxon>
        <taxon>Agaricomycetes</taxon>
        <taxon>Agaricomycetidae</taxon>
        <taxon>Boletales</taxon>
        <taxon>Boletales incertae sedis</taxon>
        <taxon>Leucogyrophana</taxon>
    </lineage>
</organism>